<proteinExistence type="predicted"/>
<dbReference type="InterPro" id="IPR007021">
    <property type="entry name" value="DUF659"/>
</dbReference>
<evidence type="ECO:0000313" key="2">
    <source>
        <dbReference type="EMBL" id="KAF9676851.1"/>
    </source>
</evidence>
<gene>
    <name evidence="2" type="ORF">SADUNF_Sadunf08G0046400</name>
</gene>
<dbReference type="EMBL" id="JADGMS010000008">
    <property type="protein sequence ID" value="KAF9676851.1"/>
    <property type="molecule type" value="Genomic_DNA"/>
</dbReference>
<keyword evidence="3" id="KW-1185">Reference proteome</keyword>
<sequence>MSEHIHMAIGRFLYDIGASSDAVNSGYFQPMVEAFASGGSDAVLSSCHDFRGVVFLKSIDASDIINFTDALYELFKQAVEENGVRHVCQVIARMEEQCIFAERSLADTFPTFIGLLVQFNEPGINRFPTNFGTLKQMVHLKHNLQAMVSSQERNWGNGNVRSGFYLNPKYFYSFDGDIPKAIWSGMYDCTEKFVPDLSVQDKIIKEVNSYKNAAGDFGRKMAVRARVSMLPVDSTSDDARLLGNSHGEVKDLGAGFHDYGIFNRVKEKASKKRLNTKLIKPLIISHLPVLWNT</sequence>
<dbReference type="Proteomes" id="UP000657918">
    <property type="component" value="Chromosome 8"/>
</dbReference>
<dbReference type="AlphaFoldDB" id="A0A835MXA5"/>
<dbReference type="Pfam" id="PF04937">
    <property type="entry name" value="DUF659"/>
    <property type="match status" value="1"/>
</dbReference>
<name>A0A835MXA5_9ROSI</name>
<evidence type="ECO:0000313" key="3">
    <source>
        <dbReference type="Proteomes" id="UP000657918"/>
    </source>
</evidence>
<dbReference type="OrthoDB" id="645489at2759"/>
<feature type="domain" description="DUF659" evidence="1">
    <location>
        <begin position="51"/>
        <end position="114"/>
    </location>
</feature>
<accession>A0A835MXA5</accession>
<comment type="caution">
    <text evidence="2">The sequence shown here is derived from an EMBL/GenBank/DDBJ whole genome shotgun (WGS) entry which is preliminary data.</text>
</comment>
<reference evidence="2 3" key="1">
    <citation type="submission" date="2020-10" db="EMBL/GenBank/DDBJ databases">
        <title>Plant Genome Project.</title>
        <authorList>
            <person name="Zhang R.-G."/>
        </authorList>
    </citation>
    <scope>NUCLEOTIDE SEQUENCE [LARGE SCALE GENOMIC DNA]</scope>
    <source>
        <strain evidence="2">FAFU-HL-1</strain>
        <tissue evidence="2">Leaf</tissue>
    </source>
</reference>
<protein>
    <recommendedName>
        <fullName evidence="1">DUF659 domain-containing protein</fullName>
    </recommendedName>
</protein>
<organism evidence="2 3">
    <name type="scientific">Salix dunnii</name>
    <dbReference type="NCBI Taxonomy" id="1413687"/>
    <lineage>
        <taxon>Eukaryota</taxon>
        <taxon>Viridiplantae</taxon>
        <taxon>Streptophyta</taxon>
        <taxon>Embryophyta</taxon>
        <taxon>Tracheophyta</taxon>
        <taxon>Spermatophyta</taxon>
        <taxon>Magnoliopsida</taxon>
        <taxon>eudicotyledons</taxon>
        <taxon>Gunneridae</taxon>
        <taxon>Pentapetalae</taxon>
        <taxon>rosids</taxon>
        <taxon>fabids</taxon>
        <taxon>Malpighiales</taxon>
        <taxon>Salicaceae</taxon>
        <taxon>Saliceae</taxon>
        <taxon>Salix</taxon>
    </lineage>
</organism>
<evidence type="ECO:0000259" key="1">
    <source>
        <dbReference type="Pfam" id="PF04937"/>
    </source>
</evidence>